<dbReference type="GO" id="GO:0009765">
    <property type="term" value="P:photosynthesis, light harvesting"/>
    <property type="evidence" value="ECO:0007669"/>
    <property type="project" value="InterPro"/>
</dbReference>
<sequence length="208" mass="21861">MKACAAALLIAAGANAFVAPNALRAAVPSSSSAMKMSFENEAGVVAPLGYWDPAGFSADGDVEKFNRYRAIEIKHGRVAQLARLHTFVTHFYKFDGLVSAGDGIPSTIPYGFGAIGPWPIAGVAQVLLFCSALEILAPQKEDKAPGDVQPDTGAFPKLEQYDDAGAFEIQTKEINNGRLAMVAWTGATVAAFLTGGQDPIDTLLSKLS</sequence>
<feature type="binding site" description="axial binding residue" evidence="9">
    <location>
        <position position="176"/>
    </location>
    <ligand>
        <name>chlorophyll b</name>
        <dbReference type="ChEBI" id="CHEBI:61721"/>
        <label>3</label>
    </ligand>
    <ligandPart>
        <name>Mg</name>
        <dbReference type="ChEBI" id="CHEBI:25107"/>
    </ligandPart>
</feature>
<dbReference type="GO" id="GO:0016020">
    <property type="term" value="C:membrane"/>
    <property type="evidence" value="ECO:0007669"/>
    <property type="project" value="InterPro"/>
</dbReference>
<dbReference type="EMBL" id="JAFCMP010000557">
    <property type="protein sequence ID" value="KAG5174963.1"/>
    <property type="molecule type" value="Genomic_DNA"/>
</dbReference>
<dbReference type="Proteomes" id="UP000664859">
    <property type="component" value="Unassembled WGS sequence"/>
</dbReference>
<evidence type="ECO:0000256" key="9">
    <source>
        <dbReference type="PIRSR" id="PIRSR601344-1"/>
    </source>
</evidence>
<keyword evidence="8" id="KW-0437">Light-harvesting polypeptide</keyword>
<dbReference type="SUPFAM" id="SSF103511">
    <property type="entry name" value="Chlorophyll a-b binding protein"/>
    <property type="match status" value="1"/>
</dbReference>
<dbReference type="PANTHER" id="PTHR21649">
    <property type="entry name" value="CHLOROPHYLL A/B BINDING PROTEIN"/>
    <property type="match status" value="1"/>
</dbReference>
<evidence type="ECO:0000256" key="8">
    <source>
        <dbReference type="ARBA" id="ARBA00023243"/>
    </source>
</evidence>
<feature type="binding site" description="axial binding residue" evidence="9">
    <location>
        <position position="77"/>
    </location>
    <ligand>
        <name>chlorophyll b</name>
        <dbReference type="ChEBI" id="CHEBI:61721"/>
        <label>1</label>
    </ligand>
    <ligandPart>
        <name>Mg</name>
        <dbReference type="ChEBI" id="CHEBI:25107"/>
    </ligandPart>
</feature>
<dbReference type="GO" id="GO:0016168">
    <property type="term" value="F:chlorophyll binding"/>
    <property type="evidence" value="ECO:0007669"/>
    <property type="project" value="UniProtKB-KW"/>
</dbReference>
<organism evidence="11 12">
    <name type="scientific">Tribonema minus</name>
    <dbReference type="NCBI Taxonomy" id="303371"/>
    <lineage>
        <taxon>Eukaryota</taxon>
        <taxon>Sar</taxon>
        <taxon>Stramenopiles</taxon>
        <taxon>Ochrophyta</taxon>
        <taxon>PX clade</taxon>
        <taxon>Xanthophyceae</taxon>
        <taxon>Tribonematales</taxon>
        <taxon>Tribonemataceae</taxon>
        <taxon>Tribonema</taxon>
    </lineage>
</organism>
<keyword evidence="5" id="KW-0150">Chloroplast</keyword>
<protein>
    <submittedName>
        <fullName evidence="11">Chlorophyll a/b-binding protein domain-containing protein</fullName>
    </submittedName>
</protein>
<dbReference type="AlphaFoldDB" id="A0A835YR27"/>
<comment type="subcellular location">
    <subcellularLocation>
        <location evidence="2">Plastid</location>
        <location evidence="2">Chloroplast</location>
    </subcellularLocation>
</comment>
<reference evidence="11" key="1">
    <citation type="submission" date="2021-02" db="EMBL/GenBank/DDBJ databases">
        <title>First Annotated Genome of the Yellow-green Alga Tribonema minus.</title>
        <authorList>
            <person name="Mahan K.M."/>
        </authorList>
    </citation>
    <scope>NUCLEOTIDE SEQUENCE</scope>
    <source>
        <strain evidence="11">UTEX B ZZ1240</strain>
    </source>
</reference>
<keyword evidence="6" id="KW-0602">Photosynthesis</keyword>
<dbReference type="InterPro" id="IPR022796">
    <property type="entry name" value="Chloroa_b-bind"/>
</dbReference>
<keyword evidence="7" id="KW-0934">Plastid</keyword>
<feature type="binding site" evidence="9">
    <location>
        <position position="75"/>
    </location>
    <ligand>
        <name>chlorophyll a</name>
        <dbReference type="ChEBI" id="CHEBI:58416"/>
        <label>1</label>
    </ligand>
</feature>
<comment type="function">
    <text evidence="1">The light-harvesting complex (LHC) functions as a light receptor, it captures and delivers excitation energy to photosystems with which it is closely associated. Energy is transferred from the carotenoid and chlorophyll C (or B) to chlorophyll A and the photosynthetic reaction centers where it is used to synthesize ATP and reducing power.</text>
</comment>
<comment type="subunit">
    <text evidence="4">The LHC complex of chromophytic algae is composed of fucoxanthin, chlorophyll A and C bound non-covalently by fucoxanthin chlorophyll proteins (FCPs). The ratio of pigments in this LHC is; fucoxanthin: chlorophyll C: chlorophyll A; (0.6-1): (0.1-0.3): (1).</text>
</comment>
<evidence type="ECO:0000313" key="11">
    <source>
        <dbReference type="EMBL" id="KAG5174963.1"/>
    </source>
</evidence>
<evidence type="ECO:0000256" key="5">
    <source>
        <dbReference type="ARBA" id="ARBA00022528"/>
    </source>
</evidence>
<feature type="binding site" evidence="9">
    <location>
        <position position="172"/>
    </location>
    <ligand>
        <name>chlorophyll a</name>
        <dbReference type="ChEBI" id="CHEBI:58416"/>
        <label>1</label>
    </ligand>
</feature>
<evidence type="ECO:0000256" key="4">
    <source>
        <dbReference type="ARBA" id="ARBA00011623"/>
    </source>
</evidence>
<feature type="binding site" evidence="9">
    <location>
        <position position="178"/>
    </location>
    <ligand>
        <name>chlorophyll a</name>
        <dbReference type="ChEBI" id="CHEBI:58416"/>
        <label>1</label>
    </ligand>
</feature>
<keyword evidence="10" id="KW-0732">Signal</keyword>
<gene>
    <name evidence="11" type="ORF">JKP88DRAFT_229722</name>
</gene>
<keyword evidence="9" id="KW-0148">Chlorophyll</keyword>
<dbReference type="GO" id="GO:0009507">
    <property type="term" value="C:chloroplast"/>
    <property type="evidence" value="ECO:0007669"/>
    <property type="project" value="UniProtKB-SubCell"/>
</dbReference>
<dbReference type="Pfam" id="PF00504">
    <property type="entry name" value="Chloroa_b-bind"/>
    <property type="match status" value="1"/>
</dbReference>
<evidence type="ECO:0000256" key="1">
    <source>
        <dbReference type="ARBA" id="ARBA00004022"/>
    </source>
</evidence>
<keyword evidence="9" id="KW-0157">Chromophore</keyword>
<comment type="similarity">
    <text evidence="3">Belongs to the fucoxanthin chlorophyll protein family.</text>
</comment>
<feature type="chain" id="PRO_5033024828" evidence="10">
    <location>
        <begin position="17"/>
        <end position="208"/>
    </location>
</feature>
<feature type="signal peptide" evidence="10">
    <location>
        <begin position="1"/>
        <end position="16"/>
    </location>
</feature>
<keyword evidence="12" id="KW-1185">Reference proteome</keyword>
<accession>A0A835YR27</accession>
<comment type="caution">
    <text evidence="11">The sequence shown here is derived from an EMBL/GenBank/DDBJ whole genome shotgun (WGS) entry which is preliminary data.</text>
</comment>
<dbReference type="InterPro" id="IPR001344">
    <property type="entry name" value="Chloro_AB-bd_pln"/>
</dbReference>
<feature type="binding site" evidence="9">
    <location>
        <position position="57"/>
    </location>
    <ligand>
        <name>chlorophyll a</name>
        <dbReference type="ChEBI" id="CHEBI:58416"/>
        <label>1</label>
    </ligand>
</feature>
<proteinExistence type="inferred from homology"/>
<dbReference type="Gene3D" id="1.10.3460.10">
    <property type="entry name" value="Chlorophyll a/b binding protein domain"/>
    <property type="match status" value="1"/>
</dbReference>
<evidence type="ECO:0000256" key="10">
    <source>
        <dbReference type="SAM" id="SignalP"/>
    </source>
</evidence>
<evidence type="ECO:0000256" key="6">
    <source>
        <dbReference type="ARBA" id="ARBA00022531"/>
    </source>
</evidence>
<dbReference type="OrthoDB" id="405870at2759"/>
<feature type="binding site" evidence="9">
    <location>
        <position position="72"/>
    </location>
    <ligand>
        <name>chlorophyll a</name>
        <dbReference type="ChEBI" id="CHEBI:58416"/>
        <label>1</label>
    </ligand>
</feature>
<evidence type="ECO:0000256" key="2">
    <source>
        <dbReference type="ARBA" id="ARBA00004229"/>
    </source>
</evidence>
<evidence type="ECO:0000256" key="7">
    <source>
        <dbReference type="ARBA" id="ARBA00022640"/>
    </source>
</evidence>
<feature type="binding site" evidence="9">
    <location>
        <position position="173"/>
    </location>
    <ligand>
        <name>chlorophyll a</name>
        <dbReference type="ChEBI" id="CHEBI:58416"/>
        <label>1</label>
    </ligand>
</feature>
<dbReference type="GO" id="GO:0030076">
    <property type="term" value="C:light-harvesting complex"/>
    <property type="evidence" value="ECO:0007669"/>
    <property type="project" value="UniProtKB-KW"/>
</dbReference>
<feature type="binding site" evidence="9">
    <location>
        <position position="51"/>
    </location>
    <ligand>
        <name>chlorophyll a</name>
        <dbReference type="ChEBI" id="CHEBI:58416"/>
        <label>1</label>
    </ligand>
</feature>
<name>A0A835YR27_9STRA</name>
<evidence type="ECO:0000256" key="3">
    <source>
        <dbReference type="ARBA" id="ARBA00005933"/>
    </source>
</evidence>
<evidence type="ECO:0000313" key="12">
    <source>
        <dbReference type="Proteomes" id="UP000664859"/>
    </source>
</evidence>